<dbReference type="SUPFAM" id="SSF51430">
    <property type="entry name" value="NAD(P)-linked oxidoreductase"/>
    <property type="match status" value="1"/>
</dbReference>
<organism evidence="13 14">
    <name type="scientific">Cannabis sativa</name>
    <name type="common">Hemp</name>
    <name type="synonym">Marijuana</name>
    <dbReference type="NCBI Taxonomy" id="3483"/>
    <lineage>
        <taxon>Eukaryota</taxon>
        <taxon>Viridiplantae</taxon>
        <taxon>Streptophyta</taxon>
        <taxon>Embryophyta</taxon>
        <taxon>Tracheophyta</taxon>
        <taxon>Spermatophyta</taxon>
        <taxon>Magnoliopsida</taxon>
        <taxon>eudicotyledons</taxon>
        <taxon>Gunneridae</taxon>
        <taxon>Pentapetalae</taxon>
        <taxon>rosids</taxon>
        <taxon>fabids</taxon>
        <taxon>Rosales</taxon>
        <taxon>Cannabaceae</taxon>
        <taxon>Cannabis</taxon>
    </lineage>
</organism>
<evidence type="ECO:0000313" key="13">
    <source>
        <dbReference type="EMBL" id="KAF4363529.1"/>
    </source>
</evidence>
<evidence type="ECO:0000256" key="10">
    <source>
        <dbReference type="ARBA" id="ARBA00023136"/>
    </source>
</evidence>
<dbReference type="GO" id="GO:0016491">
    <property type="term" value="F:oxidoreductase activity"/>
    <property type="evidence" value="ECO:0007669"/>
    <property type="project" value="UniProtKB-KW"/>
</dbReference>
<name>A0A7J6F0S8_CANSA</name>
<comment type="caution">
    <text evidence="13">The sequence shown here is derived from an EMBL/GenBank/DDBJ whole genome shotgun (WGS) entry which is preliminary data.</text>
</comment>
<comment type="subcellular location">
    <subcellularLocation>
        <location evidence="2">Membrane</location>
    </subcellularLocation>
    <subcellularLocation>
        <location evidence="1">Plastid</location>
        <location evidence="1">Chloroplast</location>
    </subcellularLocation>
</comment>
<evidence type="ECO:0000256" key="2">
    <source>
        <dbReference type="ARBA" id="ARBA00004370"/>
    </source>
</evidence>
<dbReference type="Pfam" id="PF00248">
    <property type="entry name" value="Aldo_ket_red"/>
    <property type="match status" value="2"/>
</dbReference>
<keyword evidence="4" id="KW-0934">Plastid</keyword>
<evidence type="ECO:0000256" key="8">
    <source>
        <dbReference type="ARBA" id="ARBA00023002"/>
    </source>
</evidence>
<evidence type="ECO:0000256" key="11">
    <source>
        <dbReference type="SAM" id="MobiDB-lite"/>
    </source>
</evidence>
<keyword evidence="3" id="KW-0150">Chloroplast</keyword>
<dbReference type="InterPro" id="IPR023210">
    <property type="entry name" value="NADP_OxRdtase_dom"/>
</dbReference>
<evidence type="ECO:0000256" key="1">
    <source>
        <dbReference type="ARBA" id="ARBA00004229"/>
    </source>
</evidence>
<feature type="region of interest" description="Disordered" evidence="11">
    <location>
        <begin position="348"/>
        <end position="374"/>
    </location>
</feature>
<keyword evidence="6" id="KW-0521">NADP</keyword>
<dbReference type="PANTHER" id="PTHR43625">
    <property type="entry name" value="AFLATOXIN B1 ALDEHYDE REDUCTASE"/>
    <property type="match status" value="1"/>
</dbReference>
<evidence type="ECO:0000259" key="12">
    <source>
        <dbReference type="Pfam" id="PF00248"/>
    </source>
</evidence>
<proteinExistence type="predicted"/>
<dbReference type="SUPFAM" id="SSF103511">
    <property type="entry name" value="Chlorophyll a-b binding protein"/>
    <property type="match status" value="1"/>
</dbReference>
<dbReference type="PANTHER" id="PTHR43625:SF65">
    <property type="entry name" value="NADP-DEPENDENT OXIDOREDUCTASE DOMAIN-CONTAINING PROTEIN"/>
    <property type="match status" value="1"/>
</dbReference>
<dbReference type="InterPro" id="IPR050791">
    <property type="entry name" value="Aldo-Keto_reductase"/>
</dbReference>
<feature type="compositionally biased region" description="Pro residues" evidence="11">
    <location>
        <begin position="361"/>
        <end position="373"/>
    </location>
</feature>
<gene>
    <name evidence="13" type="ORF">G4B88_022090</name>
</gene>
<feature type="domain" description="NADP-dependent oxidoreductase" evidence="12">
    <location>
        <begin position="5"/>
        <end position="91"/>
    </location>
</feature>
<reference evidence="13 14" key="1">
    <citation type="journal article" date="2020" name="bioRxiv">
        <title>Sequence and annotation of 42 cannabis genomes reveals extensive copy number variation in cannabinoid synthesis and pathogen resistance genes.</title>
        <authorList>
            <person name="Mckernan K.J."/>
            <person name="Helbert Y."/>
            <person name="Kane L.T."/>
            <person name="Ebling H."/>
            <person name="Zhang L."/>
            <person name="Liu B."/>
            <person name="Eaton Z."/>
            <person name="Mclaughlin S."/>
            <person name="Kingan S."/>
            <person name="Baybayan P."/>
            <person name="Concepcion G."/>
            <person name="Jordan M."/>
            <person name="Riva A."/>
            <person name="Barbazuk W."/>
            <person name="Harkins T."/>
        </authorList>
    </citation>
    <scope>NUCLEOTIDE SEQUENCE [LARGE SCALE GENOMIC DNA]</scope>
    <source>
        <strain evidence="14">cv. Jamaican Lion 4</strain>
        <tissue evidence="13">Leaf</tissue>
    </source>
</reference>
<dbReference type="GO" id="GO:0016020">
    <property type="term" value="C:membrane"/>
    <property type="evidence" value="ECO:0007669"/>
    <property type="project" value="UniProtKB-SubCell"/>
</dbReference>
<accession>A0A7J6F0S8</accession>
<evidence type="ECO:0000256" key="9">
    <source>
        <dbReference type="ARBA" id="ARBA00023078"/>
    </source>
</evidence>
<keyword evidence="14" id="KW-1185">Reference proteome</keyword>
<dbReference type="Gene3D" id="3.20.20.100">
    <property type="entry name" value="NADP-dependent oxidoreductase domain"/>
    <property type="match status" value="1"/>
</dbReference>
<evidence type="ECO:0000313" key="14">
    <source>
        <dbReference type="Proteomes" id="UP000583929"/>
    </source>
</evidence>
<evidence type="ECO:0000256" key="3">
    <source>
        <dbReference type="ARBA" id="ARBA00022528"/>
    </source>
</evidence>
<dbReference type="AlphaFoldDB" id="A0A7J6F0S8"/>
<dbReference type="EMBL" id="JAATIQ010000295">
    <property type="protein sequence ID" value="KAF4363529.1"/>
    <property type="molecule type" value="Genomic_DNA"/>
</dbReference>
<keyword evidence="7" id="KW-1133">Transmembrane helix</keyword>
<keyword evidence="9" id="KW-0793">Thylakoid</keyword>
<dbReference type="InterPro" id="IPR022796">
    <property type="entry name" value="Chloroa_b-bind"/>
</dbReference>
<keyword evidence="5" id="KW-0812">Transmembrane</keyword>
<keyword evidence="8" id="KW-0560">Oxidoreductase</keyword>
<feature type="domain" description="NADP-dependent oxidoreductase" evidence="12">
    <location>
        <begin position="92"/>
        <end position="262"/>
    </location>
</feature>
<dbReference type="InterPro" id="IPR036812">
    <property type="entry name" value="NAD(P)_OxRdtase_dom_sf"/>
</dbReference>
<sequence length="488" mass="53502">MLNAPLPHEEGCNIIKEAYNRGITFFDTADIYGNKHHNEIMIGKALKQLPREKIQLATKFGIIVSENFQFGVKGTPEYVRECCEASLKRLEMGELKKLVEEGKIKYIGLSEASVDTIRRAHRIHPITALQMEYSLWSREIEDEIIPLCRELGIGIVAYSPLGHGFFGGKAVVESLPNESLLVGHPRFKDKNLEKNKVIYARLANLAEKHGCIPPQLALAWLLHQGKDIVPIPGTTKVENLDKNIESLSVKLSDDDLKEICDCVPADEVAGEREVSALSKYAWNKLKMAGSATMQSVVASSFTYAAAKNRMLGSHFRPSTTVNLSRTLYRNNTHLTMRVVRCMAEDGEKEPLTPITESTAPQPKPVTPSPPPKPKVSTSFSDVLAFSGPAPERINGRLAMVGFMAAMAVELSKGQDVFSQISNGGVSWFVGTSIVLTLASLVPLFKGVSVESKSSGLMTSNAELWNGRFAMLGLIALAFTEYVKGGTLI</sequence>
<evidence type="ECO:0000256" key="7">
    <source>
        <dbReference type="ARBA" id="ARBA00022989"/>
    </source>
</evidence>
<dbReference type="Pfam" id="PF00504">
    <property type="entry name" value="Chloroa_b-bind"/>
    <property type="match status" value="1"/>
</dbReference>
<evidence type="ECO:0000256" key="4">
    <source>
        <dbReference type="ARBA" id="ARBA00022640"/>
    </source>
</evidence>
<evidence type="ECO:0000256" key="5">
    <source>
        <dbReference type="ARBA" id="ARBA00022692"/>
    </source>
</evidence>
<dbReference type="GO" id="GO:0009507">
    <property type="term" value="C:chloroplast"/>
    <property type="evidence" value="ECO:0007669"/>
    <property type="project" value="UniProtKB-SubCell"/>
</dbReference>
<dbReference type="Proteomes" id="UP000583929">
    <property type="component" value="Unassembled WGS sequence"/>
</dbReference>
<keyword evidence="10" id="KW-0472">Membrane</keyword>
<evidence type="ECO:0000256" key="6">
    <source>
        <dbReference type="ARBA" id="ARBA00022857"/>
    </source>
</evidence>
<protein>
    <recommendedName>
        <fullName evidence="12">NADP-dependent oxidoreductase domain-containing protein</fullName>
    </recommendedName>
</protein>